<dbReference type="AlphaFoldDB" id="A0A8J3FKM5"/>
<dbReference type="SUPFAM" id="SSF48557">
    <property type="entry name" value="L-aspartase-like"/>
    <property type="match status" value="1"/>
</dbReference>
<proteinExistence type="predicted"/>
<reference evidence="2" key="1">
    <citation type="journal article" date="2014" name="Int. J. Syst. Evol. Microbiol.">
        <title>Complete genome sequence of Corynebacterium casei LMG S-19264T (=DSM 44701T), isolated from a smear-ripened cheese.</title>
        <authorList>
            <consortium name="US DOE Joint Genome Institute (JGI-PGF)"/>
            <person name="Walter F."/>
            <person name="Albersmeier A."/>
            <person name="Kalinowski J."/>
            <person name="Ruckert C."/>
        </authorList>
    </citation>
    <scope>NUCLEOTIDE SEQUENCE</scope>
    <source>
        <strain evidence="2">CGMCC 4.7299</strain>
    </source>
</reference>
<evidence type="ECO:0000313" key="3">
    <source>
        <dbReference type="Proteomes" id="UP000656042"/>
    </source>
</evidence>
<dbReference type="InterPro" id="IPR022313">
    <property type="entry name" value="Phe/His_NH3-lyase_AS"/>
</dbReference>
<organism evidence="2 3">
    <name type="scientific">Mangrovihabitans endophyticus</name>
    <dbReference type="NCBI Taxonomy" id="1751298"/>
    <lineage>
        <taxon>Bacteria</taxon>
        <taxon>Bacillati</taxon>
        <taxon>Actinomycetota</taxon>
        <taxon>Actinomycetes</taxon>
        <taxon>Micromonosporales</taxon>
        <taxon>Micromonosporaceae</taxon>
        <taxon>Mangrovihabitans</taxon>
    </lineage>
</organism>
<evidence type="ECO:0000313" key="2">
    <source>
        <dbReference type="EMBL" id="GGK73774.1"/>
    </source>
</evidence>
<comment type="caution">
    <text evidence="2">The sequence shown here is derived from an EMBL/GenBank/DDBJ whole genome shotgun (WGS) entry which is preliminary data.</text>
</comment>
<dbReference type="PROSITE" id="PS00488">
    <property type="entry name" value="PAL_HISTIDASE"/>
    <property type="match status" value="1"/>
</dbReference>
<dbReference type="InterPro" id="IPR001106">
    <property type="entry name" value="Aromatic_Lyase"/>
</dbReference>
<reference evidence="2" key="2">
    <citation type="submission" date="2020-09" db="EMBL/GenBank/DDBJ databases">
        <authorList>
            <person name="Sun Q."/>
            <person name="Zhou Y."/>
        </authorList>
    </citation>
    <scope>NUCLEOTIDE SEQUENCE</scope>
    <source>
        <strain evidence="2">CGMCC 4.7299</strain>
    </source>
</reference>
<keyword evidence="3" id="KW-1185">Reference proteome</keyword>
<sequence>MTSAGTAIENHPDTDPVLRLVARTRWGSCLLLTDAERRSLRITSRRMSYVAASSPVYGVTHGFGALVQYEADPDPSKQAAGLLAHLGAGQGDPLPPDVVRTMVWLRLQSMRRGYSGVDPRTWDALARQWNAGFTPVVPAEGSLSASGDLIPLAHAAQATGGHGEAWADPAHGGNAREPAHEALRRQGLRPVRWDARSALSFVNGTSAALALALHNHARLCALVRASAEITGVVVARLGAGTEAYTGALAAVRGHPGHRTAAAWIRAAAGAVRPDLRRPMQEPYSLRCAPQVLGAVLDQLRAQGAILATEADGCTDNPVLVDGVVLHGGNFHAAPVVLAVEQQALCVHQVAYLAERQLALLVDPARNGGRPPFLTPHPGPGSGLAGAQIAATAHLGAIRQLGYPASMTPVPTNLGNQDHVPMALNAANAVRAMLERAWWIMGTLVLATHQLAFHGSTPHGGTGHPIWDWCAANVPALDEDRPLAGEVRAAAAAAADLFQPTAEPMSAR</sequence>
<dbReference type="Gene3D" id="1.10.275.10">
    <property type="entry name" value="Fumarase/aspartase (N-terminal domain)"/>
    <property type="match status" value="1"/>
</dbReference>
<keyword evidence="1" id="KW-0456">Lyase</keyword>
<dbReference type="InterPro" id="IPR024083">
    <property type="entry name" value="Fumarase/histidase_N"/>
</dbReference>
<dbReference type="Gene3D" id="1.20.200.10">
    <property type="entry name" value="Fumarase/aspartase (Central domain)"/>
    <property type="match status" value="1"/>
</dbReference>
<name>A0A8J3FKM5_9ACTN</name>
<protein>
    <submittedName>
        <fullName evidence="2">Histidine ammonia-lyase</fullName>
    </submittedName>
</protein>
<dbReference type="Proteomes" id="UP000656042">
    <property type="component" value="Unassembled WGS sequence"/>
</dbReference>
<gene>
    <name evidence="2" type="ORF">GCM10012284_04610</name>
</gene>
<evidence type="ECO:0000256" key="1">
    <source>
        <dbReference type="ARBA" id="ARBA00023239"/>
    </source>
</evidence>
<dbReference type="EMBL" id="BMMX01000001">
    <property type="protein sequence ID" value="GGK73774.1"/>
    <property type="molecule type" value="Genomic_DNA"/>
</dbReference>
<dbReference type="InterPro" id="IPR008948">
    <property type="entry name" value="L-Aspartase-like"/>
</dbReference>
<dbReference type="GO" id="GO:0016841">
    <property type="term" value="F:ammonia-lyase activity"/>
    <property type="evidence" value="ECO:0007669"/>
    <property type="project" value="InterPro"/>
</dbReference>
<dbReference type="RefSeq" id="WP_189077312.1">
    <property type="nucleotide sequence ID" value="NZ_BMMX01000001.1"/>
</dbReference>
<accession>A0A8J3FKM5</accession>
<dbReference type="Pfam" id="PF00221">
    <property type="entry name" value="Lyase_aromatic"/>
    <property type="match status" value="1"/>
</dbReference>
<dbReference type="PANTHER" id="PTHR10362">
    <property type="entry name" value="HISTIDINE AMMONIA-LYASE"/>
    <property type="match status" value="1"/>
</dbReference>